<feature type="region of interest" description="Disordered" evidence="2">
    <location>
        <begin position="238"/>
        <end position="261"/>
    </location>
</feature>
<dbReference type="SMART" id="SM00422">
    <property type="entry name" value="HTH_MERR"/>
    <property type="match status" value="1"/>
</dbReference>
<dbReference type="EMBL" id="RKHO01000001">
    <property type="protein sequence ID" value="ROR90060.1"/>
    <property type="molecule type" value="Genomic_DNA"/>
</dbReference>
<keyword evidence="5" id="KW-1185">Reference proteome</keyword>
<dbReference type="InterPro" id="IPR000551">
    <property type="entry name" value="MerR-type_HTH_dom"/>
</dbReference>
<evidence type="ECO:0000256" key="1">
    <source>
        <dbReference type="ARBA" id="ARBA00023125"/>
    </source>
</evidence>
<dbReference type="PANTHER" id="PTHR30204:SF93">
    <property type="entry name" value="HTH MERR-TYPE DOMAIN-CONTAINING PROTEIN"/>
    <property type="match status" value="1"/>
</dbReference>
<protein>
    <submittedName>
        <fullName evidence="4">DNA-binding transcriptional MerR regulator</fullName>
    </submittedName>
</protein>
<evidence type="ECO:0000313" key="4">
    <source>
        <dbReference type="EMBL" id="ROR90060.1"/>
    </source>
</evidence>
<feature type="domain" description="HTH merR-type" evidence="3">
    <location>
        <begin position="11"/>
        <end position="79"/>
    </location>
</feature>
<accession>A0A3N2CRA0</accession>
<dbReference type="Pfam" id="PF13411">
    <property type="entry name" value="MerR_1"/>
    <property type="match status" value="1"/>
</dbReference>
<proteinExistence type="predicted"/>
<gene>
    <name evidence="4" type="ORF">EDD33_0895</name>
</gene>
<dbReference type="PROSITE" id="PS50937">
    <property type="entry name" value="HTH_MERR_2"/>
    <property type="match status" value="1"/>
</dbReference>
<dbReference type="SUPFAM" id="SSF46955">
    <property type="entry name" value="Putative DNA-binding domain"/>
    <property type="match status" value="1"/>
</dbReference>
<comment type="caution">
    <text evidence="4">The sequence shown here is derived from an EMBL/GenBank/DDBJ whole genome shotgun (WGS) entry which is preliminary data.</text>
</comment>
<evidence type="ECO:0000259" key="3">
    <source>
        <dbReference type="PROSITE" id="PS50937"/>
    </source>
</evidence>
<dbReference type="AlphaFoldDB" id="A0A3N2CRA0"/>
<dbReference type="InterPro" id="IPR047057">
    <property type="entry name" value="MerR_fam"/>
</dbReference>
<organism evidence="4 5">
    <name type="scientific">Nocardioides aurantiacus</name>
    <dbReference type="NCBI Taxonomy" id="86796"/>
    <lineage>
        <taxon>Bacteria</taxon>
        <taxon>Bacillati</taxon>
        <taxon>Actinomycetota</taxon>
        <taxon>Actinomycetes</taxon>
        <taxon>Propionibacteriales</taxon>
        <taxon>Nocardioidaceae</taxon>
        <taxon>Nocardioides</taxon>
    </lineage>
</organism>
<name>A0A3N2CRA0_9ACTN</name>
<dbReference type="PANTHER" id="PTHR30204">
    <property type="entry name" value="REDOX-CYCLING DRUG-SENSING TRANSCRIPTIONAL ACTIVATOR SOXR"/>
    <property type="match status" value="1"/>
</dbReference>
<reference evidence="4 5" key="1">
    <citation type="submission" date="2018-11" db="EMBL/GenBank/DDBJ databases">
        <title>Sequencing the genomes of 1000 actinobacteria strains.</title>
        <authorList>
            <person name="Klenk H.-P."/>
        </authorList>
    </citation>
    <scope>NUCLEOTIDE SEQUENCE [LARGE SCALE GENOMIC DNA]</scope>
    <source>
        <strain evidence="4 5">DSM 12652</strain>
    </source>
</reference>
<dbReference type="Gene3D" id="1.10.1660.10">
    <property type="match status" value="1"/>
</dbReference>
<evidence type="ECO:0000313" key="5">
    <source>
        <dbReference type="Proteomes" id="UP000281738"/>
    </source>
</evidence>
<dbReference type="OrthoDB" id="6716891at2"/>
<dbReference type="GO" id="GO:0003677">
    <property type="term" value="F:DNA binding"/>
    <property type="evidence" value="ECO:0007669"/>
    <property type="project" value="UniProtKB-KW"/>
</dbReference>
<dbReference type="GO" id="GO:0003700">
    <property type="term" value="F:DNA-binding transcription factor activity"/>
    <property type="evidence" value="ECO:0007669"/>
    <property type="project" value="InterPro"/>
</dbReference>
<sequence length="261" mass="28881">MAEAAQEGRELYTVDELAAATGTTVRTTRYYAGLGLIPPPIRRGRMAYYTSLHRARLDLVRALQDHGFTLAAIEQYLRRLPDDAGVEDLALQRAMLTSWGGGRREPVTRRQLEAQAGRALSDDDVDRLEKIFAVRRDGERYELLPAFDVALRLDSLDLPTDSLEVASEAINRHMVALADELTDVLRHRVLKPFRGREHSEADTAAFEQTMSRLRQLTLEAVVAGFQRAANDVITRSLAVSEDGPGSPAGAQPRGTTAQSTR</sequence>
<dbReference type="RefSeq" id="WP_123389276.1">
    <property type="nucleotide sequence ID" value="NZ_RKHO01000001.1"/>
</dbReference>
<evidence type="ECO:0000256" key="2">
    <source>
        <dbReference type="SAM" id="MobiDB-lite"/>
    </source>
</evidence>
<dbReference type="InterPro" id="IPR009061">
    <property type="entry name" value="DNA-bd_dom_put_sf"/>
</dbReference>
<dbReference type="Proteomes" id="UP000281738">
    <property type="component" value="Unassembled WGS sequence"/>
</dbReference>
<keyword evidence="1 4" id="KW-0238">DNA-binding</keyword>